<feature type="region of interest" description="Disordered" evidence="1">
    <location>
        <begin position="14"/>
        <end position="47"/>
    </location>
</feature>
<name>A0A7J7DRL7_TRIWF</name>
<proteinExistence type="predicted"/>
<evidence type="ECO:0000313" key="2">
    <source>
        <dbReference type="EMBL" id="KAF5748766.1"/>
    </source>
</evidence>
<dbReference type="EMBL" id="JAAARO010000004">
    <property type="protein sequence ID" value="KAF5748766.1"/>
    <property type="molecule type" value="Genomic_DNA"/>
</dbReference>
<gene>
    <name evidence="2" type="ORF">HS088_TW04G00724</name>
</gene>
<organism evidence="2 3">
    <name type="scientific">Tripterygium wilfordii</name>
    <name type="common">Thunder God vine</name>
    <dbReference type="NCBI Taxonomy" id="458696"/>
    <lineage>
        <taxon>Eukaryota</taxon>
        <taxon>Viridiplantae</taxon>
        <taxon>Streptophyta</taxon>
        <taxon>Embryophyta</taxon>
        <taxon>Tracheophyta</taxon>
        <taxon>Spermatophyta</taxon>
        <taxon>Magnoliopsida</taxon>
        <taxon>eudicotyledons</taxon>
        <taxon>Gunneridae</taxon>
        <taxon>Pentapetalae</taxon>
        <taxon>rosids</taxon>
        <taxon>fabids</taxon>
        <taxon>Celastrales</taxon>
        <taxon>Celastraceae</taxon>
        <taxon>Tripterygium</taxon>
    </lineage>
</organism>
<feature type="compositionally biased region" description="Polar residues" evidence="1">
    <location>
        <begin position="14"/>
        <end position="24"/>
    </location>
</feature>
<evidence type="ECO:0000256" key="1">
    <source>
        <dbReference type="SAM" id="MobiDB-lite"/>
    </source>
</evidence>
<keyword evidence="3" id="KW-1185">Reference proteome</keyword>
<protein>
    <submittedName>
        <fullName evidence="2">Uncharacterized protein</fullName>
    </submittedName>
</protein>
<sequence length="65" mass="7332">MLGAGIVERLFSSSPTTTVSSIRITSPRKKDKERQQSDIPKRNRRANCVRGRGRGELKIAREKHA</sequence>
<dbReference type="Proteomes" id="UP000593562">
    <property type="component" value="Unassembled WGS sequence"/>
</dbReference>
<feature type="compositionally biased region" description="Basic and acidic residues" evidence="1">
    <location>
        <begin position="28"/>
        <end position="41"/>
    </location>
</feature>
<evidence type="ECO:0000313" key="3">
    <source>
        <dbReference type="Proteomes" id="UP000593562"/>
    </source>
</evidence>
<accession>A0A7J7DRL7</accession>
<comment type="caution">
    <text evidence="2">The sequence shown here is derived from an EMBL/GenBank/DDBJ whole genome shotgun (WGS) entry which is preliminary data.</text>
</comment>
<reference evidence="2 3" key="1">
    <citation type="journal article" date="2020" name="Nat. Commun.">
        <title>Genome of Tripterygium wilfordii and identification of cytochrome P450 involved in triptolide biosynthesis.</title>
        <authorList>
            <person name="Tu L."/>
            <person name="Su P."/>
            <person name="Zhang Z."/>
            <person name="Gao L."/>
            <person name="Wang J."/>
            <person name="Hu T."/>
            <person name="Zhou J."/>
            <person name="Zhang Y."/>
            <person name="Zhao Y."/>
            <person name="Liu Y."/>
            <person name="Song Y."/>
            <person name="Tong Y."/>
            <person name="Lu Y."/>
            <person name="Yang J."/>
            <person name="Xu C."/>
            <person name="Jia M."/>
            <person name="Peters R.J."/>
            <person name="Huang L."/>
            <person name="Gao W."/>
        </authorList>
    </citation>
    <scope>NUCLEOTIDE SEQUENCE [LARGE SCALE GENOMIC DNA]</scope>
    <source>
        <strain evidence="3">cv. XIE 37</strain>
        <tissue evidence="2">Leaf</tissue>
    </source>
</reference>
<dbReference type="InParanoid" id="A0A7J7DRL7"/>
<dbReference type="AlphaFoldDB" id="A0A7J7DRL7"/>